<dbReference type="OrthoDB" id="2475708at2"/>
<dbReference type="AlphaFoldDB" id="A0A502IB12"/>
<feature type="region of interest" description="Disordered" evidence="1">
    <location>
        <begin position="51"/>
        <end position="74"/>
    </location>
</feature>
<organism evidence="2 3">
    <name type="scientific">Brevibacillus laterosporus</name>
    <name type="common">Bacillus laterosporus</name>
    <dbReference type="NCBI Taxonomy" id="1465"/>
    <lineage>
        <taxon>Bacteria</taxon>
        <taxon>Bacillati</taxon>
        <taxon>Bacillota</taxon>
        <taxon>Bacilli</taxon>
        <taxon>Bacillales</taxon>
        <taxon>Paenibacillaceae</taxon>
        <taxon>Brevibacillus</taxon>
    </lineage>
</organism>
<protein>
    <submittedName>
        <fullName evidence="2">Uncharacterized protein</fullName>
    </submittedName>
</protein>
<name>A0A502IB12_BRELA</name>
<evidence type="ECO:0000313" key="2">
    <source>
        <dbReference type="EMBL" id="QDX92837.1"/>
    </source>
</evidence>
<feature type="compositionally biased region" description="Basic and acidic residues" evidence="1">
    <location>
        <begin position="9"/>
        <end position="27"/>
    </location>
</feature>
<evidence type="ECO:0000256" key="1">
    <source>
        <dbReference type="SAM" id="MobiDB-lite"/>
    </source>
</evidence>
<reference evidence="2 3" key="1">
    <citation type="submission" date="2018-11" db="EMBL/GenBank/DDBJ databases">
        <title>Phylogenetic determinants of toxin gene distribution in genomes of Brevibacillus laterosporus.</title>
        <authorList>
            <person name="Glare T.R."/>
            <person name="Durrant A."/>
            <person name="Berry C."/>
            <person name="Palma L."/>
            <person name="Ormskirk M."/>
            <person name="Cox M.O."/>
        </authorList>
    </citation>
    <scope>NUCLEOTIDE SEQUENCE [LARGE SCALE GENOMIC DNA]</scope>
    <source>
        <strain evidence="2 3">1821L</strain>
    </source>
</reference>
<sequence>MALVWADEPTDRKEIFQKPKEQEKRDVPSAVQSQGASLRFKQKTISYLSVRDRKAQKQQGNKNFPKKGKSAVGNTWVYF</sequence>
<dbReference type="EMBL" id="CP033464">
    <property type="protein sequence ID" value="QDX92837.1"/>
    <property type="molecule type" value="Genomic_DNA"/>
</dbReference>
<evidence type="ECO:0000313" key="3">
    <source>
        <dbReference type="Proteomes" id="UP000319432"/>
    </source>
</evidence>
<dbReference type="Proteomes" id="UP000319432">
    <property type="component" value="Chromosome"/>
</dbReference>
<keyword evidence="3" id="KW-1185">Reference proteome</keyword>
<feature type="region of interest" description="Disordered" evidence="1">
    <location>
        <begin position="1"/>
        <end position="35"/>
    </location>
</feature>
<proteinExistence type="predicted"/>
<accession>A0A502IB12</accession>
<gene>
    <name evidence="2" type="ORF">EEL30_11300</name>
</gene>